<dbReference type="GO" id="GO:0008270">
    <property type="term" value="F:zinc ion binding"/>
    <property type="evidence" value="ECO:0007669"/>
    <property type="project" value="UniProtKB-KW"/>
</dbReference>
<feature type="compositionally biased region" description="Acidic residues" evidence="2">
    <location>
        <begin position="247"/>
        <end position="265"/>
    </location>
</feature>
<feature type="compositionally biased region" description="Polar residues" evidence="2">
    <location>
        <begin position="271"/>
        <end position="293"/>
    </location>
</feature>
<dbReference type="AlphaFoldDB" id="A0A8H8CJ20"/>
<evidence type="ECO:0000256" key="2">
    <source>
        <dbReference type="SAM" id="MobiDB-lite"/>
    </source>
</evidence>
<protein>
    <recommendedName>
        <fullName evidence="3">C2H2-type domain-containing protein</fullName>
    </recommendedName>
</protein>
<evidence type="ECO:0000313" key="4">
    <source>
        <dbReference type="EMBL" id="KAG5168287.1"/>
    </source>
</evidence>
<keyword evidence="1" id="KW-0863">Zinc-finger</keyword>
<proteinExistence type="predicted"/>
<keyword evidence="1" id="KW-0862">Zinc</keyword>
<organism evidence="4">
    <name type="scientific">Psilocybe cubensis</name>
    <name type="common">Psychedelic mushroom</name>
    <name type="synonym">Stropharia cubensis</name>
    <dbReference type="NCBI Taxonomy" id="181762"/>
    <lineage>
        <taxon>Eukaryota</taxon>
        <taxon>Fungi</taxon>
        <taxon>Dikarya</taxon>
        <taxon>Basidiomycota</taxon>
        <taxon>Agaricomycotina</taxon>
        <taxon>Agaricomycetes</taxon>
        <taxon>Agaricomycetidae</taxon>
        <taxon>Agaricales</taxon>
        <taxon>Agaricineae</taxon>
        <taxon>Strophariaceae</taxon>
        <taxon>Psilocybe</taxon>
    </lineage>
</organism>
<keyword evidence="1" id="KW-0479">Metal-binding</keyword>
<evidence type="ECO:0000256" key="1">
    <source>
        <dbReference type="PROSITE-ProRule" id="PRU00042"/>
    </source>
</evidence>
<dbReference type="PROSITE" id="PS50157">
    <property type="entry name" value="ZINC_FINGER_C2H2_2"/>
    <property type="match status" value="1"/>
</dbReference>
<dbReference type="EMBL" id="JAFIQS010000006">
    <property type="protein sequence ID" value="KAG5168287.1"/>
    <property type="molecule type" value="Genomic_DNA"/>
</dbReference>
<feature type="region of interest" description="Disordered" evidence="2">
    <location>
        <begin position="166"/>
        <end position="192"/>
    </location>
</feature>
<reference evidence="4" key="1">
    <citation type="submission" date="2021-02" db="EMBL/GenBank/DDBJ databases">
        <title>Psilocybe cubensis genome.</title>
        <authorList>
            <person name="Mckernan K.J."/>
            <person name="Crawford S."/>
            <person name="Trippe A."/>
            <person name="Kane L.T."/>
            <person name="Mclaughlin S."/>
        </authorList>
    </citation>
    <scope>NUCLEOTIDE SEQUENCE [LARGE SCALE GENOMIC DNA]</scope>
    <source>
        <strain evidence="4">MGC-MH-2018</strain>
    </source>
</reference>
<feature type="compositionally biased region" description="Acidic residues" evidence="2">
    <location>
        <begin position="179"/>
        <end position="192"/>
    </location>
</feature>
<evidence type="ECO:0000259" key="3">
    <source>
        <dbReference type="PROSITE" id="PS50157"/>
    </source>
</evidence>
<dbReference type="InterPro" id="IPR013087">
    <property type="entry name" value="Znf_C2H2_type"/>
</dbReference>
<sequence>MFKHRPLNLDLTNSRAEKPAALRETGRDAFLPCKTPTSAGFLNRLKFLPNSMTKEEFMQTLDPSHDEETRRSIAFLYSGSFYDDTPYGDHSHLAPPPLPYFSISTSLPIIDDSNVAAEATLDEPEIVVADKKPKLVYDYARQYAIEHGVWPKVSVFNDSYIPEEMYESDTTEGSGDSGADADGEADDEEDMDEDISSYFTPVIFPAQVSQDPPATFSPSPPPELPPAPFIPSITIPSVTIPSSSYDETMDPSSEEDNDNSDDPDFQDPSYERQQQQLHHQFSSAISNTNNVPELSSPSSSSSGPDSPFPITPKTSPKRKTTIKRARAKPYSTDKSARRKSSSGSDDAYDPTSPSPSGGIGEDVHDRSPDKPYITFRCKKTGKMMFQCRACPDIQSKALGDMKRHLEGLRHQKPSYKCDPETFEFGCGREFTRTDALKRHIKSKHPMGWAVYEWEMEEQERAMGGRGLKKARKQAV</sequence>
<feature type="compositionally biased region" description="Pro residues" evidence="2">
    <location>
        <begin position="218"/>
        <end position="229"/>
    </location>
</feature>
<feature type="domain" description="C2H2-type" evidence="3">
    <location>
        <begin position="415"/>
        <end position="444"/>
    </location>
</feature>
<name>A0A8H8CJ20_PSICU</name>
<gene>
    <name evidence="4" type="ORF">JR316_006882</name>
</gene>
<feature type="region of interest" description="Disordered" evidence="2">
    <location>
        <begin position="208"/>
        <end position="370"/>
    </location>
</feature>
<accession>A0A8H8CJ20</accession>
<feature type="compositionally biased region" description="Basic residues" evidence="2">
    <location>
        <begin position="315"/>
        <end position="327"/>
    </location>
</feature>
<feature type="compositionally biased region" description="Low complexity" evidence="2">
    <location>
        <begin position="295"/>
        <end position="305"/>
    </location>
</feature>
<comment type="caution">
    <text evidence="4">The sequence shown here is derived from an EMBL/GenBank/DDBJ whole genome shotgun (WGS) entry which is preliminary data.</text>
</comment>
<feature type="compositionally biased region" description="Low complexity" evidence="2">
    <location>
        <begin position="230"/>
        <end position="244"/>
    </location>
</feature>
<dbReference type="OrthoDB" id="8922241at2759"/>
<dbReference type="Gene3D" id="3.30.160.60">
    <property type="entry name" value="Classic Zinc Finger"/>
    <property type="match status" value="1"/>
</dbReference>